<name>A0A327Q9K9_9BACT</name>
<feature type="transmembrane region" description="Helical" evidence="6">
    <location>
        <begin position="237"/>
        <end position="256"/>
    </location>
</feature>
<protein>
    <submittedName>
        <fullName evidence="8">Heme exporter protein C</fullName>
    </submittedName>
</protein>
<dbReference type="InterPro" id="IPR045062">
    <property type="entry name" value="Cyt_c_biogenesis_CcsA/CcmC"/>
</dbReference>
<dbReference type="GO" id="GO:0017004">
    <property type="term" value="P:cytochrome complex assembly"/>
    <property type="evidence" value="ECO:0007669"/>
    <property type="project" value="UniProtKB-KW"/>
</dbReference>
<comment type="caution">
    <text evidence="8">The sequence shown here is derived from an EMBL/GenBank/DDBJ whole genome shotgun (WGS) entry which is preliminary data.</text>
</comment>
<keyword evidence="9" id="KW-1185">Reference proteome</keyword>
<dbReference type="AlphaFoldDB" id="A0A327Q9K9"/>
<keyword evidence="3" id="KW-0201">Cytochrome c-type biogenesis</keyword>
<feature type="transmembrane region" description="Helical" evidence="6">
    <location>
        <begin position="93"/>
        <end position="111"/>
    </location>
</feature>
<evidence type="ECO:0000256" key="1">
    <source>
        <dbReference type="ARBA" id="ARBA00004141"/>
    </source>
</evidence>
<dbReference type="RefSeq" id="WP_245952772.1">
    <property type="nucleotide sequence ID" value="NZ_QLLL01000009.1"/>
</dbReference>
<feature type="transmembrane region" description="Helical" evidence="6">
    <location>
        <begin position="54"/>
        <end position="73"/>
    </location>
</feature>
<keyword evidence="5 6" id="KW-0472">Membrane</keyword>
<dbReference type="Pfam" id="PF01578">
    <property type="entry name" value="Cytochrom_C_asm"/>
    <property type="match status" value="1"/>
</dbReference>
<gene>
    <name evidence="8" type="ORF">LX64_04426</name>
</gene>
<keyword evidence="2 6" id="KW-0812">Transmembrane</keyword>
<evidence type="ECO:0000259" key="7">
    <source>
        <dbReference type="Pfam" id="PF01578"/>
    </source>
</evidence>
<organism evidence="8 9">
    <name type="scientific">Chitinophaga skermanii</name>
    <dbReference type="NCBI Taxonomy" id="331697"/>
    <lineage>
        <taxon>Bacteria</taxon>
        <taxon>Pseudomonadati</taxon>
        <taxon>Bacteroidota</taxon>
        <taxon>Chitinophagia</taxon>
        <taxon>Chitinophagales</taxon>
        <taxon>Chitinophagaceae</taxon>
        <taxon>Chitinophaga</taxon>
    </lineage>
</organism>
<dbReference type="GO" id="GO:0020037">
    <property type="term" value="F:heme binding"/>
    <property type="evidence" value="ECO:0007669"/>
    <property type="project" value="InterPro"/>
</dbReference>
<evidence type="ECO:0000313" key="8">
    <source>
        <dbReference type="EMBL" id="RAI99872.1"/>
    </source>
</evidence>
<feature type="transmembrane region" description="Helical" evidence="6">
    <location>
        <begin position="123"/>
        <end position="149"/>
    </location>
</feature>
<dbReference type="InterPro" id="IPR002541">
    <property type="entry name" value="Cyt_c_assembly"/>
</dbReference>
<dbReference type="EMBL" id="QLLL01000009">
    <property type="protein sequence ID" value="RAI99872.1"/>
    <property type="molecule type" value="Genomic_DNA"/>
</dbReference>
<evidence type="ECO:0000256" key="6">
    <source>
        <dbReference type="SAM" id="Phobius"/>
    </source>
</evidence>
<dbReference type="PANTHER" id="PTHR30071:SF1">
    <property type="entry name" value="CYTOCHROME B_B6 PROTEIN-RELATED"/>
    <property type="match status" value="1"/>
</dbReference>
<comment type="subcellular location">
    <subcellularLocation>
        <location evidence="1">Membrane</location>
        <topology evidence="1">Multi-pass membrane protein</topology>
    </subcellularLocation>
</comment>
<feature type="transmembrane region" description="Helical" evidence="6">
    <location>
        <begin position="161"/>
        <end position="180"/>
    </location>
</feature>
<evidence type="ECO:0000256" key="3">
    <source>
        <dbReference type="ARBA" id="ARBA00022748"/>
    </source>
</evidence>
<evidence type="ECO:0000256" key="4">
    <source>
        <dbReference type="ARBA" id="ARBA00022989"/>
    </source>
</evidence>
<accession>A0A327Q9K9</accession>
<proteinExistence type="predicted"/>
<keyword evidence="4 6" id="KW-1133">Transmembrane helix</keyword>
<reference evidence="8 9" key="1">
    <citation type="submission" date="2018-06" db="EMBL/GenBank/DDBJ databases">
        <title>Genomic Encyclopedia of Archaeal and Bacterial Type Strains, Phase II (KMG-II): from individual species to whole genera.</title>
        <authorList>
            <person name="Goeker M."/>
        </authorList>
    </citation>
    <scope>NUCLEOTIDE SEQUENCE [LARGE SCALE GENOMIC DNA]</scope>
    <source>
        <strain evidence="8 9">DSM 23857</strain>
    </source>
</reference>
<evidence type="ECO:0000256" key="2">
    <source>
        <dbReference type="ARBA" id="ARBA00022692"/>
    </source>
</evidence>
<dbReference type="GO" id="GO:0005886">
    <property type="term" value="C:plasma membrane"/>
    <property type="evidence" value="ECO:0007669"/>
    <property type="project" value="TreeGrafter"/>
</dbReference>
<feature type="transmembrane region" description="Helical" evidence="6">
    <location>
        <begin position="192"/>
        <end position="209"/>
    </location>
</feature>
<dbReference type="PANTHER" id="PTHR30071">
    <property type="entry name" value="HEME EXPORTER PROTEIN C"/>
    <property type="match status" value="1"/>
</dbReference>
<dbReference type="Proteomes" id="UP000249547">
    <property type="component" value="Unassembled WGS sequence"/>
</dbReference>
<feature type="transmembrane region" description="Helical" evidence="6">
    <location>
        <begin position="5"/>
        <end position="23"/>
    </location>
</feature>
<evidence type="ECO:0000256" key="5">
    <source>
        <dbReference type="ARBA" id="ARBA00023136"/>
    </source>
</evidence>
<feature type="domain" description="Cytochrome c assembly protein" evidence="7">
    <location>
        <begin position="34"/>
        <end position="209"/>
    </location>
</feature>
<feature type="transmembrane region" description="Helical" evidence="6">
    <location>
        <begin position="29"/>
        <end position="45"/>
    </location>
</feature>
<evidence type="ECO:0000313" key="9">
    <source>
        <dbReference type="Proteomes" id="UP000249547"/>
    </source>
</evidence>
<sequence length="271" mass="30089">MKKSWLSISNIAVILVSVVIALLGKESMAISLPIAAGLLVVYFILKRMGVPMQNAWKVLSVLLLLFTIIAGFNVKVPSIGTNGQTSRNLVFHVPMWIAMYTLFTISVVNSLRYLATNDLRKDILASSAGSVGVLFGVMGFVTGSLWATYTWGGTITDDPKQLSTFIALLIYLAYLVLRMSFTDLDKRARVSAIYNIFAFALLIPLTYIIPRMQDSLHPGSASTPGFKSSDTEHTLQLVFYPAFIGWTLLSIWIYTLRVRYKRLALKNILHG</sequence>